<accession>A0A9P4KFG4</accession>
<dbReference type="AlphaFoldDB" id="A0A9P4KFG4"/>
<organism evidence="6 7">
    <name type="scientific">Lojkania enalia</name>
    <dbReference type="NCBI Taxonomy" id="147567"/>
    <lineage>
        <taxon>Eukaryota</taxon>
        <taxon>Fungi</taxon>
        <taxon>Dikarya</taxon>
        <taxon>Ascomycota</taxon>
        <taxon>Pezizomycotina</taxon>
        <taxon>Dothideomycetes</taxon>
        <taxon>Pleosporomycetidae</taxon>
        <taxon>Pleosporales</taxon>
        <taxon>Pleosporales incertae sedis</taxon>
        <taxon>Lojkania</taxon>
    </lineage>
</organism>
<keyword evidence="3 6" id="KW-0378">Hydrolase</keyword>
<gene>
    <name evidence="6" type="ORF">CC78DRAFT_558416</name>
</gene>
<feature type="active site" description="Nucleophile" evidence="4">
    <location>
        <position position="183"/>
    </location>
</feature>
<dbReference type="GO" id="GO:0004301">
    <property type="term" value="F:epoxide hydrolase activity"/>
    <property type="evidence" value="ECO:0007669"/>
    <property type="project" value="TreeGrafter"/>
</dbReference>
<dbReference type="GO" id="GO:0097176">
    <property type="term" value="P:epoxide metabolic process"/>
    <property type="evidence" value="ECO:0007669"/>
    <property type="project" value="TreeGrafter"/>
</dbReference>
<dbReference type="InterPro" id="IPR000639">
    <property type="entry name" value="Epox_hydrolase-like"/>
</dbReference>
<dbReference type="EMBL" id="ML986587">
    <property type="protein sequence ID" value="KAF2268177.1"/>
    <property type="molecule type" value="Genomic_DNA"/>
</dbReference>
<proteinExistence type="inferred from homology"/>
<dbReference type="PRINTS" id="PR00412">
    <property type="entry name" value="EPOXHYDRLASE"/>
</dbReference>
<evidence type="ECO:0000256" key="3">
    <source>
        <dbReference type="ARBA" id="ARBA00022801"/>
    </source>
</evidence>
<dbReference type="Gene3D" id="3.40.50.1820">
    <property type="entry name" value="alpha/beta hydrolase"/>
    <property type="match status" value="1"/>
</dbReference>
<dbReference type="PANTHER" id="PTHR21661">
    <property type="entry name" value="EPOXIDE HYDROLASE 1-RELATED"/>
    <property type="match status" value="1"/>
</dbReference>
<evidence type="ECO:0000313" key="7">
    <source>
        <dbReference type="Proteomes" id="UP000800093"/>
    </source>
</evidence>
<dbReference type="PANTHER" id="PTHR21661:SF35">
    <property type="entry name" value="EPOXIDE HYDROLASE"/>
    <property type="match status" value="1"/>
</dbReference>
<dbReference type="Proteomes" id="UP000800093">
    <property type="component" value="Unassembled WGS sequence"/>
</dbReference>
<evidence type="ECO:0000259" key="5">
    <source>
        <dbReference type="Pfam" id="PF06441"/>
    </source>
</evidence>
<comment type="caution">
    <text evidence="6">The sequence shown here is derived from an EMBL/GenBank/DDBJ whole genome shotgun (WGS) entry which is preliminary data.</text>
</comment>
<dbReference type="InterPro" id="IPR029058">
    <property type="entry name" value="AB_hydrolase_fold"/>
</dbReference>
<evidence type="ECO:0000313" key="6">
    <source>
        <dbReference type="EMBL" id="KAF2268177.1"/>
    </source>
</evidence>
<dbReference type="InterPro" id="IPR010497">
    <property type="entry name" value="Epoxide_hydro_N"/>
</dbReference>
<evidence type="ECO:0000256" key="2">
    <source>
        <dbReference type="ARBA" id="ARBA00022797"/>
    </source>
</evidence>
<keyword evidence="7" id="KW-1185">Reference proteome</keyword>
<feature type="domain" description="Epoxide hydrolase N-terminal" evidence="5">
    <location>
        <begin position="6"/>
        <end position="110"/>
    </location>
</feature>
<evidence type="ECO:0000256" key="1">
    <source>
        <dbReference type="ARBA" id="ARBA00010088"/>
    </source>
</evidence>
<dbReference type="PIRSF" id="PIRSF001112">
    <property type="entry name" value="Epoxide_hydrolase"/>
    <property type="match status" value="1"/>
</dbReference>
<feature type="active site" description="Proton acceptor" evidence="4">
    <location>
        <position position="373"/>
    </location>
</feature>
<name>A0A9P4KFG4_9PLEO</name>
<dbReference type="OrthoDB" id="7130006at2759"/>
<dbReference type="InterPro" id="IPR016292">
    <property type="entry name" value="Epoxide_hydrolase"/>
</dbReference>
<reference evidence="7" key="1">
    <citation type="journal article" date="2020" name="Stud. Mycol.">
        <title>101 Dothideomycetes genomes: A test case for predicting lifestyles and emergence of pathogens.</title>
        <authorList>
            <person name="Haridas S."/>
            <person name="Albert R."/>
            <person name="Binder M."/>
            <person name="Bloem J."/>
            <person name="LaButti K."/>
            <person name="Salamov A."/>
            <person name="Andreopoulos B."/>
            <person name="Baker S."/>
            <person name="Barry K."/>
            <person name="Bills G."/>
            <person name="Bluhm B."/>
            <person name="Cannon C."/>
            <person name="Castanera R."/>
            <person name="Culley D."/>
            <person name="Daum C."/>
            <person name="Ezra D."/>
            <person name="Gonzalez J."/>
            <person name="Henrissat B."/>
            <person name="Kuo A."/>
            <person name="Liang C."/>
            <person name="Lipzen A."/>
            <person name="Lutzoni F."/>
            <person name="Magnuson J."/>
            <person name="Mondo S."/>
            <person name="Nolan M."/>
            <person name="Ohm R."/>
            <person name="Pangilinan J."/>
            <person name="Park H.-J."/>
            <person name="Ramirez L."/>
            <person name="Alfaro M."/>
            <person name="Sun H."/>
            <person name="Tritt A."/>
            <person name="Yoshinaga Y."/>
            <person name="Zwiers L.-H."/>
            <person name="Turgeon B."/>
            <person name="Goodwin S."/>
            <person name="Spatafora J."/>
            <person name="Crous P."/>
            <person name="Grigoriev I."/>
        </authorList>
    </citation>
    <scope>NUCLEOTIDE SEQUENCE [LARGE SCALE GENOMIC DNA]</scope>
    <source>
        <strain evidence="7">CBS 304.66</strain>
    </source>
</reference>
<dbReference type="Pfam" id="PF06441">
    <property type="entry name" value="EHN"/>
    <property type="match status" value="1"/>
</dbReference>
<dbReference type="SUPFAM" id="SSF53474">
    <property type="entry name" value="alpha/beta-Hydrolases"/>
    <property type="match status" value="1"/>
</dbReference>
<protein>
    <submittedName>
        <fullName evidence="6">Epoxide hydrolase domain protein</fullName>
    </submittedName>
</protein>
<sequence length="406" mass="45696">MSSTPAPFQIHIPQEKLNDIQSRIRDFPWQALSSFDNTWAHGPPPSDMRSLCEYWTQEYDWRKTEAAINKLSQFTATVGGLEIHFVHEKGSGPNPQPLLLLHGWPYSFLSYVHLIQRLAHPEHRGGNINNAFTVIVPSLPGFAFSKLHSANPTPVPPQKIAELMNELMVQVLGYKEYISHGGDWGSYISELLAFRFPQHCIGIHITMSSIRHHGAAPRSGFPVLGASPAELSFAAKEKDIWEKEKAYNMLQSTKPMKIAYAMADSPVGMLAYILEAWGAWADLRGKNLLDKVGRGRLLDEVMVYLVTDSFGTSTWIYTADYKHGSWTLPEGKKIEVPVGVLACPDPVFPMPPREVLERSRWVVAWRDSEVGGHFPFHEVGKVLVEELGQFGEGIRRGIWADEKCRK</sequence>
<keyword evidence="2" id="KW-0058">Aromatic hydrocarbons catabolism</keyword>
<comment type="similarity">
    <text evidence="1">Belongs to the peptidase S33 family.</text>
</comment>
<evidence type="ECO:0000256" key="4">
    <source>
        <dbReference type="PIRSR" id="PIRSR001112-1"/>
    </source>
</evidence>
<feature type="active site" description="Proton donor" evidence="4">
    <location>
        <position position="317"/>
    </location>
</feature>